<organism evidence="1 2">
    <name type="scientific">Scutellospora calospora</name>
    <dbReference type="NCBI Taxonomy" id="85575"/>
    <lineage>
        <taxon>Eukaryota</taxon>
        <taxon>Fungi</taxon>
        <taxon>Fungi incertae sedis</taxon>
        <taxon>Mucoromycota</taxon>
        <taxon>Glomeromycotina</taxon>
        <taxon>Glomeromycetes</taxon>
        <taxon>Diversisporales</taxon>
        <taxon>Gigasporaceae</taxon>
        <taxon>Scutellospora</taxon>
    </lineage>
</organism>
<comment type="caution">
    <text evidence="1">The sequence shown here is derived from an EMBL/GenBank/DDBJ whole genome shotgun (WGS) entry which is preliminary data.</text>
</comment>
<evidence type="ECO:0000313" key="1">
    <source>
        <dbReference type="EMBL" id="CAG8436101.1"/>
    </source>
</evidence>
<reference evidence="1" key="1">
    <citation type="submission" date="2021-06" db="EMBL/GenBank/DDBJ databases">
        <authorList>
            <person name="Kallberg Y."/>
            <person name="Tangrot J."/>
            <person name="Rosling A."/>
        </authorList>
    </citation>
    <scope>NUCLEOTIDE SEQUENCE</scope>
    <source>
        <strain evidence="1">AU212A</strain>
    </source>
</reference>
<sequence>QDPGNIREGYYLETERIGEDIPPLPSQNGINNLYANISMSLKQIVGAGTAAGVFFVLLWPTGRILVGTLGGFSLAMILLSTRTDGLISNQIGRWIFLGTCSTVMSIAAGFQKIYQYVAIISTVSSGCYCLILGLDIFARAGILASFKTFWGFTQPDDYRYIVDMHVAIILLTIGIIGGMFGIGIQLLELWIRQKNDRSKIEVDDEKERESLDSIKFRSIRKKLSKAFNNPFKRH</sequence>
<dbReference type="Proteomes" id="UP000789860">
    <property type="component" value="Unassembled WGS sequence"/>
</dbReference>
<accession>A0ACA9JUI2</accession>
<keyword evidence="2" id="KW-1185">Reference proteome</keyword>
<protein>
    <submittedName>
        <fullName evidence="1">3408_t:CDS:1</fullName>
    </submittedName>
</protein>
<name>A0ACA9JUI2_9GLOM</name>
<evidence type="ECO:0000313" key="2">
    <source>
        <dbReference type="Proteomes" id="UP000789860"/>
    </source>
</evidence>
<proteinExistence type="predicted"/>
<feature type="non-terminal residue" evidence="1">
    <location>
        <position position="1"/>
    </location>
</feature>
<gene>
    <name evidence="1" type="ORF">SCALOS_LOCUS254</name>
</gene>
<dbReference type="EMBL" id="CAJVPM010000109">
    <property type="protein sequence ID" value="CAG8436101.1"/>
    <property type="molecule type" value="Genomic_DNA"/>
</dbReference>